<sequence>MTQEERKNEYNGLTACRGCEEFFCMNRLPLFQEIPEEIQRKLAGSASREVFLKDSLLFTEGDEIQSIYILRKGQVKLCRYHPDGREYILDILKAGNSIWESLFLHDATYPYSAVCLNEVSVCRIRKKDFMEILSDDREVLFYLISVLSQRLQDAKEHALLLSIHDADVRLAGFLLDRERRWSENEIHMRLEDIASSVNLRVETVSRILRRFEKEGILSREGQGKISIRDFDSLRRIFQVS</sequence>
<dbReference type="Gene3D" id="1.10.10.10">
    <property type="entry name" value="Winged helix-like DNA-binding domain superfamily/Winged helix DNA-binding domain"/>
    <property type="match status" value="1"/>
</dbReference>
<dbReference type="PANTHER" id="PTHR24567:SF28">
    <property type="entry name" value="LISTERIOLYSIN REGULATORY PROTEIN"/>
    <property type="match status" value="1"/>
</dbReference>
<dbReference type="CDD" id="cd00092">
    <property type="entry name" value="HTH_CRP"/>
    <property type="match status" value="1"/>
</dbReference>
<dbReference type="OrthoDB" id="9798104at2"/>
<dbReference type="Gene3D" id="2.60.120.10">
    <property type="entry name" value="Jelly Rolls"/>
    <property type="match status" value="1"/>
</dbReference>
<protein>
    <submittedName>
        <fullName evidence="6">cAMP-binding protein</fullName>
    </submittedName>
</protein>
<dbReference type="InterPro" id="IPR014710">
    <property type="entry name" value="RmlC-like_jellyroll"/>
</dbReference>
<dbReference type="GO" id="GO:0003700">
    <property type="term" value="F:DNA-binding transcription factor activity"/>
    <property type="evidence" value="ECO:0007669"/>
    <property type="project" value="TreeGrafter"/>
</dbReference>
<dbReference type="InterPro" id="IPR018490">
    <property type="entry name" value="cNMP-bd_dom_sf"/>
</dbReference>
<dbReference type="EMBL" id="CM001487">
    <property type="protein sequence ID" value="EIM57637.1"/>
    <property type="molecule type" value="Genomic_DNA"/>
</dbReference>
<dbReference type="HOGENOM" id="CLU_075053_4_0_9"/>
<dbReference type="GO" id="GO:0003677">
    <property type="term" value="F:DNA binding"/>
    <property type="evidence" value="ECO:0007669"/>
    <property type="project" value="UniProtKB-KW"/>
</dbReference>
<feature type="domain" description="HTH crp-type" evidence="5">
    <location>
        <begin position="164"/>
        <end position="231"/>
    </location>
</feature>
<keyword evidence="7" id="KW-1185">Reference proteome</keyword>
<proteinExistence type="predicted"/>
<keyword evidence="1" id="KW-0805">Transcription regulation</keyword>
<organism evidence="6 7">
    <name type="scientific">Eubacterium cellulosolvens (strain ATCC 43171 / JCM 9499 / 6)</name>
    <name type="common">Cillobacterium cellulosolvens</name>
    <dbReference type="NCBI Taxonomy" id="633697"/>
    <lineage>
        <taxon>Bacteria</taxon>
        <taxon>Bacillati</taxon>
        <taxon>Bacillota</taxon>
        <taxon>Clostridia</taxon>
        <taxon>Eubacteriales</taxon>
        <taxon>Eubacteriaceae</taxon>
        <taxon>Eubacterium</taxon>
    </lineage>
</organism>
<dbReference type="InterPro" id="IPR000595">
    <property type="entry name" value="cNMP-bd_dom"/>
</dbReference>
<evidence type="ECO:0000259" key="4">
    <source>
        <dbReference type="PROSITE" id="PS50042"/>
    </source>
</evidence>
<keyword evidence="3" id="KW-0804">Transcription</keyword>
<dbReference type="Pfam" id="PF13545">
    <property type="entry name" value="HTH_Crp_2"/>
    <property type="match status" value="1"/>
</dbReference>
<dbReference type="SUPFAM" id="SSF51206">
    <property type="entry name" value="cAMP-binding domain-like"/>
    <property type="match status" value="1"/>
</dbReference>
<dbReference type="PRINTS" id="PR00034">
    <property type="entry name" value="HTHCRP"/>
</dbReference>
<reference evidence="6 7" key="2">
    <citation type="submission" date="2012-02" db="EMBL/GenBank/DDBJ databases">
        <title>Improved High-Quality Draft sequence of Eubacterium cellulosolvens 6.</title>
        <authorList>
            <consortium name="US DOE Joint Genome Institute"/>
            <person name="Lucas S."/>
            <person name="Han J."/>
            <person name="Lapidus A."/>
            <person name="Cheng J.-F."/>
            <person name="Goodwin L."/>
            <person name="Pitluck S."/>
            <person name="Peters L."/>
            <person name="Mikhailova N."/>
            <person name="Gu W."/>
            <person name="Detter J.C."/>
            <person name="Han C."/>
            <person name="Tapia R."/>
            <person name="Land M."/>
            <person name="Hauser L."/>
            <person name="Kyrpides N."/>
            <person name="Ivanova N."/>
            <person name="Pagani I."/>
            <person name="Johnson E."/>
            <person name="Mukhopadhyay B."/>
            <person name="Anderson I."/>
            <person name="Woyke T."/>
        </authorList>
    </citation>
    <scope>NUCLEOTIDE SEQUENCE [LARGE SCALE GENOMIC DNA]</scope>
    <source>
        <strain evidence="6 7">6</strain>
    </source>
</reference>
<dbReference type="InterPro" id="IPR050397">
    <property type="entry name" value="Env_Response_Regulators"/>
</dbReference>
<dbReference type="SMART" id="SM00419">
    <property type="entry name" value="HTH_CRP"/>
    <property type="match status" value="1"/>
</dbReference>
<evidence type="ECO:0000256" key="2">
    <source>
        <dbReference type="ARBA" id="ARBA00023125"/>
    </source>
</evidence>
<gene>
    <name evidence="6" type="ORF">EubceDRAFT1_1862</name>
</gene>
<keyword evidence="2" id="KW-0238">DNA-binding</keyword>
<dbReference type="CDD" id="cd00038">
    <property type="entry name" value="CAP_ED"/>
    <property type="match status" value="1"/>
</dbReference>
<dbReference type="eggNOG" id="COG0664">
    <property type="taxonomic scope" value="Bacteria"/>
</dbReference>
<dbReference type="Proteomes" id="UP000005753">
    <property type="component" value="Chromosome"/>
</dbReference>
<dbReference type="PROSITE" id="PS51063">
    <property type="entry name" value="HTH_CRP_2"/>
    <property type="match status" value="1"/>
</dbReference>
<evidence type="ECO:0000313" key="6">
    <source>
        <dbReference type="EMBL" id="EIM57637.1"/>
    </source>
</evidence>
<dbReference type="GO" id="GO:0005829">
    <property type="term" value="C:cytosol"/>
    <property type="evidence" value="ECO:0007669"/>
    <property type="project" value="TreeGrafter"/>
</dbReference>
<dbReference type="PROSITE" id="PS50042">
    <property type="entry name" value="CNMP_BINDING_3"/>
    <property type="match status" value="1"/>
</dbReference>
<dbReference type="PANTHER" id="PTHR24567">
    <property type="entry name" value="CRP FAMILY TRANSCRIPTIONAL REGULATORY PROTEIN"/>
    <property type="match status" value="1"/>
</dbReference>
<evidence type="ECO:0000256" key="1">
    <source>
        <dbReference type="ARBA" id="ARBA00023015"/>
    </source>
</evidence>
<accession>I5AV14</accession>
<name>I5AV14_EUBC6</name>
<dbReference type="InterPro" id="IPR036390">
    <property type="entry name" value="WH_DNA-bd_sf"/>
</dbReference>
<dbReference type="AlphaFoldDB" id="I5AV14"/>
<feature type="domain" description="Cyclic nucleotide-binding" evidence="4">
    <location>
        <begin position="30"/>
        <end position="150"/>
    </location>
</feature>
<dbReference type="SUPFAM" id="SSF46785">
    <property type="entry name" value="Winged helix' DNA-binding domain"/>
    <property type="match status" value="1"/>
</dbReference>
<dbReference type="InterPro" id="IPR036388">
    <property type="entry name" value="WH-like_DNA-bd_sf"/>
</dbReference>
<dbReference type="InterPro" id="IPR012318">
    <property type="entry name" value="HTH_CRP"/>
</dbReference>
<dbReference type="STRING" id="633697.EubceDRAFT1_1862"/>
<evidence type="ECO:0000256" key="3">
    <source>
        <dbReference type="ARBA" id="ARBA00023163"/>
    </source>
</evidence>
<dbReference type="Pfam" id="PF00027">
    <property type="entry name" value="cNMP_binding"/>
    <property type="match status" value="1"/>
</dbReference>
<evidence type="ECO:0000259" key="5">
    <source>
        <dbReference type="PROSITE" id="PS51063"/>
    </source>
</evidence>
<evidence type="ECO:0000313" key="7">
    <source>
        <dbReference type="Proteomes" id="UP000005753"/>
    </source>
</evidence>
<dbReference type="SMART" id="SM00100">
    <property type="entry name" value="cNMP"/>
    <property type="match status" value="1"/>
</dbReference>
<reference evidence="6 7" key="1">
    <citation type="submission" date="2010-08" db="EMBL/GenBank/DDBJ databases">
        <authorList>
            <consortium name="US DOE Joint Genome Institute (JGI-PGF)"/>
            <person name="Lucas S."/>
            <person name="Copeland A."/>
            <person name="Lapidus A."/>
            <person name="Cheng J.-F."/>
            <person name="Bruce D."/>
            <person name="Goodwin L."/>
            <person name="Pitluck S."/>
            <person name="Land M.L."/>
            <person name="Hauser L."/>
            <person name="Chang Y.-J."/>
            <person name="Anderson I.J."/>
            <person name="Johnson E."/>
            <person name="Mulhopadhyay B."/>
            <person name="Kyrpides N."/>
            <person name="Woyke T.J."/>
        </authorList>
    </citation>
    <scope>NUCLEOTIDE SEQUENCE [LARGE SCALE GENOMIC DNA]</scope>
    <source>
        <strain evidence="6 7">6</strain>
    </source>
</reference>